<gene>
    <name evidence="11" type="ORF">J2S75_003405</name>
</gene>
<accession>A0ABU0BGD3</accession>
<feature type="transmembrane region" description="Helical" evidence="8">
    <location>
        <begin position="362"/>
        <end position="385"/>
    </location>
</feature>
<comment type="subcellular location">
    <subcellularLocation>
        <location evidence="8">Cell membrane</location>
        <topology evidence="8">Multi-pass membrane protein</topology>
    </subcellularLocation>
    <subcellularLocation>
        <location evidence="1">Membrane</location>
        <topology evidence="1">Multi-pass membrane protein</topology>
    </subcellularLocation>
</comment>
<dbReference type="Proteomes" id="UP001224682">
    <property type="component" value="Unassembled WGS sequence"/>
</dbReference>
<feature type="transmembrane region" description="Helical" evidence="8">
    <location>
        <begin position="174"/>
        <end position="197"/>
    </location>
</feature>
<dbReference type="EMBL" id="JAUSUI010000007">
    <property type="protein sequence ID" value="MDQ0304361.1"/>
    <property type="molecule type" value="Genomic_DNA"/>
</dbReference>
<name>A0ABU0BGD3_9HYPH</name>
<evidence type="ECO:0000256" key="2">
    <source>
        <dbReference type="ARBA" id="ARBA00005887"/>
    </source>
</evidence>
<feature type="transmembrane region" description="Helical" evidence="8">
    <location>
        <begin position="330"/>
        <end position="350"/>
    </location>
</feature>
<keyword evidence="4 8" id="KW-0812">Transmembrane</keyword>
<evidence type="ECO:0000313" key="12">
    <source>
        <dbReference type="Proteomes" id="UP001224682"/>
    </source>
</evidence>
<keyword evidence="5 8" id="KW-1133">Transmembrane helix</keyword>
<evidence type="ECO:0000256" key="5">
    <source>
        <dbReference type="ARBA" id="ARBA00022989"/>
    </source>
</evidence>
<feature type="transmembrane region" description="Helical" evidence="8">
    <location>
        <begin position="405"/>
        <end position="428"/>
    </location>
</feature>
<keyword evidence="9" id="KW-0732">Signal</keyword>
<dbReference type="InterPro" id="IPR029020">
    <property type="entry name" value="Ammonium/urea_transptr"/>
</dbReference>
<dbReference type="RefSeq" id="WP_307021507.1">
    <property type="nucleotide sequence ID" value="NZ_JAUSUI010000007.1"/>
</dbReference>
<dbReference type="PANTHER" id="PTHR43029">
    <property type="entry name" value="AMMONIUM TRANSPORTER MEP2"/>
    <property type="match status" value="1"/>
</dbReference>
<dbReference type="InterPro" id="IPR001905">
    <property type="entry name" value="Ammonium_transpt"/>
</dbReference>
<comment type="caution">
    <text evidence="11">The sequence shown here is derived from an EMBL/GenBank/DDBJ whole genome shotgun (WGS) entry which is preliminary data.</text>
</comment>
<evidence type="ECO:0000259" key="10">
    <source>
        <dbReference type="Pfam" id="PF00909"/>
    </source>
</evidence>
<keyword evidence="7 8" id="KW-0924">Ammonia transport</keyword>
<feature type="transmembrane region" description="Helical" evidence="8">
    <location>
        <begin position="275"/>
        <end position="295"/>
    </location>
</feature>
<evidence type="ECO:0000256" key="4">
    <source>
        <dbReference type="ARBA" id="ARBA00022692"/>
    </source>
</evidence>
<dbReference type="PROSITE" id="PS01219">
    <property type="entry name" value="AMMONIUM_TRANSP"/>
    <property type="match status" value="1"/>
</dbReference>
<reference evidence="11 12" key="1">
    <citation type="submission" date="2023-07" db="EMBL/GenBank/DDBJ databases">
        <title>Genomic Encyclopedia of Type Strains, Phase IV (KMG-IV): sequencing the most valuable type-strain genomes for metagenomic binning, comparative biology and taxonomic classification.</title>
        <authorList>
            <person name="Goeker M."/>
        </authorList>
    </citation>
    <scope>NUCLEOTIDE SEQUENCE [LARGE SCALE GENOMIC DNA]</scope>
    <source>
        <strain evidence="11 12">DSM 2457</strain>
    </source>
</reference>
<evidence type="ECO:0000256" key="8">
    <source>
        <dbReference type="RuleBase" id="RU362002"/>
    </source>
</evidence>
<dbReference type="SUPFAM" id="SSF111352">
    <property type="entry name" value="Ammonium transporter"/>
    <property type="match status" value="1"/>
</dbReference>
<dbReference type="Gene3D" id="1.10.3430.10">
    <property type="entry name" value="Ammonium transporter AmtB like domains"/>
    <property type="match status" value="1"/>
</dbReference>
<comment type="similarity">
    <text evidence="2 8">Belongs to the ammonia transporter channel (TC 1.A.11.2) family.</text>
</comment>
<feature type="transmembrane region" description="Helical" evidence="8">
    <location>
        <begin position="243"/>
        <end position="263"/>
    </location>
</feature>
<evidence type="ECO:0000256" key="3">
    <source>
        <dbReference type="ARBA" id="ARBA00022448"/>
    </source>
</evidence>
<feature type="signal peptide" evidence="9">
    <location>
        <begin position="1"/>
        <end position="26"/>
    </location>
</feature>
<sequence>MTTKNWIRAGLPALATTALFAAAAFAQDNPAAGAEATAEVAAAVTVDKGDITWMMVSSILVLFMTVPGLALFYGGLVRAKNMLSVLMQVTVIAAVMMLLWVFYGYSLAFTSGNAFIGGFEKAFLAGVTTESLADTFSKGVKIPEYIFIVFQMTFSAITPALIIGAFAERMKFSAIVLFSILWVTFVYYPIAHMVWFSEGYLFAMGALDFAGGTVVHINAGIAGLVGCIIIGKRTGYGKELMPPHSLPFAMVGASVLWVGWFGFNAGSNLEANAGTTLAVMNTFVATAGAIVGWTLIEWLAKGKPSMLGAISGMVAGLVAITPAAGLSGPLGAIVLGFIAAIICFFFCTTVKNALGYDDSLDVFGVHGVGGIVGAIGTGIVVAPALGGPGIADYAMGHQVWVQFQAVAVTLVWGGIVSAILYYVVNVLIGLRPSVEKEREGLDIVEHGERAYHS</sequence>
<keyword evidence="12" id="KW-1185">Reference proteome</keyword>
<dbReference type="InterPro" id="IPR024041">
    <property type="entry name" value="NH4_transpt_AmtB-like_dom"/>
</dbReference>
<dbReference type="InterPro" id="IPR018047">
    <property type="entry name" value="Ammonium_transpt_CS"/>
</dbReference>
<evidence type="ECO:0000256" key="6">
    <source>
        <dbReference type="ARBA" id="ARBA00023136"/>
    </source>
</evidence>
<feature type="transmembrane region" description="Helical" evidence="8">
    <location>
        <begin position="145"/>
        <end position="167"/>
    </location>
</feature>
<feature type="transmembrane region" description="Helical" evidence="8">
    <location>
        <begin position="209"/>
        <end position="231"/>
    </location>
</feature>
<evidence type="ECO:0000313" key="11">
    <source>
        <dbReference type="EMBL" id="MDQ0304361.1"/>
    </source>
</evidence>
<feature type="transmembrane region" description="Helical" evidence="8">
    <location>
        <begin position="50"/>
        <end position="73"/>
    </location>
</feature>
<keyword evidence="6 8" id="KW-0472">Membrane</keyword>
<protein>
    <recommendedName>
        <fullName evidence="8">Ammonium transporter</fullName>
    </recommendedName>
</protein>
<feature type="chain" id="PRO_5045881355" description="Ammonium transporter" evidence="9">
    <location>
        <begin position="27"/>
        <end position="453"/>
    </location>
</feature>
<dbReference type="PANTHER" id="PTHR43029:SF10">
    <property type="entry name" value="AMMONIUM TRANSPORTER MEP2"/>
    <property type="match status" value="1"/>
</dbReference>
<feature type="transmembrane region" description="Helical" evidence="8">
    <location>
        <begin position="85"/>
        <end position="103"/>
    </location>
</feature>
<organism evidence="11 12">
    <name type="scientific">Ancylobacter polymorphus</name>
    <dbReference type="NCBI Taxonomy" id="223390"/>
    <lineage>
        <taxon>Bacteria</taxon>
        <taxon>Pseudomonadati</taxon>
        <taxon>Pseudomonadota</taxon>
        <taxon>Alphaproteobacteria</taxon>
        <taxon>Hyphomicrobiales</taxon>
        <taxon>Xanthobacteraceae</taxon>
        <taxon>Ancylobacter</taxon>
    </lineage>
</organism>
<feature type="domain" description="Ammonium transporter AmtB-like" evidence="10">
    <location>
        <begin position="53"/>
        <end position="451"/>
    </location>
</feature>
<dbReference type="Pfam" id="PF00909">
    <property type="entry name" value="Ammonium_transp"/>
    <property type="match status" value="1"/>
</dbReference>
<evidence type="ECO:0000256" key="1">
    <source>
        <dbReference type="ARBA" id="ARBA00004141"/>
    </source>
</evidence>
<feature type="transmembrane region" description="Helical" evidence="8">
    <location>
        <begin position="307"/>
        <end position="324"/>
    </location>
</feature>
<dbReference type="NCBIfam" id="TIGR00836">
    <property type="entry name" value="amt"/>
    <property type="match status" value="1"/>
</dbReference>
<proteinExistence type="inferred from homology"/>
<evidence type="ECO:0000256" key="9">
    <source>
        <dbReference type="SAM" id="SignalP"/>
    </source>
</evidence>
<evidence type="ECO:0000256" key="7">
    <source>
        <dbReference type="ARBA" id="ARBA00023177"/>
    </source>
</evidence>
<keyword evidence="3 8" id="KW-0813">Transport</keyword>